<dbReference type="InterPro" id="IPR003663">
    <property type="entry name" value="Sugar/inositol_transpt"/>
</dbReference>
<evidence type="ECO:0000256" key="2">
    <source>
        <dbReference type="ARBA" id="ARBA00010992"/>
    </source>
</evidence>
<dbReference type="PANTHER" id="PTHR48022:SF14">
    <property type="entry name" value="MAJOR FACILITATOR SUPERFAMILY (MFS) PROFILE DOMAIN-CONTAINING PROTEIN-RELATED"/>
    <property type="match status" value="1"/>
</dbReference>
<dbReference type="InterPro" id="IPR036259">
    <property type="entry name" value="MFS_trans_sf"/>
</dbReference>
<feature type="transmembrane region" description="Helical" evidence="9">
    <location>
        <begin position="279"/>
        <end position="300"/>
    </location>
</feature>
<dbReference type="VEuPathDB" id="FungiDB:CPUR_05741"/>
<dbReference type="HOGENOM" id="CLU_001265_30_3_1"/>
<feature type="transmembrane region" description="Helical" evidence="9">
    <location>
        <begin position="414"/>
        <end position="433"/>
    </location>
</feature>
<dbReference type="InterPro" id="IPR005829">
    <property type="entry name" value="Sugar_transporter_CS"/>
</dbReference>
<reference evidence="11 12" key="1">
    <citation type="journal article" date="2013" name="PLoS Genet.">
        <title>Plant-symbiotic fungi as chemical engineers: Multi-genome analysis of the Clavicipitaceae reveals dynamics of alkaloid loci.</title>
        <authorList>
            <person name="Schardl C.L."/>
            <person name="Young C.A."/>
            <person name="Hesse U."/>
            <person name="Amyotte S.G."/>
            <person name="Andreeva K."/>
            <person name="Calie P.J."/>
            <person name="Fleetwood D.J."/>
            <person name="Haws D.C."/>
            <person name="Moore N."/>
            <person name="Oeser B."/>
            <person name="Panaccione D.G."/>
            <person name="Schweri K.K."/>
            <person name="Voisey C.R."/>
            <person name="Farman M.L."/>
            <person name="Jaromczyk J.W."/>
            <person name="Roe B.A."/>
            <person name="O'Sullivan D.M."/>
            <person name="Scott B."/>
            <person name="Tudzynski P."/>
            <person name="An Z."/>
            <person name="Arnaoudova E.G."/>
            <person name="Bullock C.T."/>
            <person name="Charlton N.D."/>
            <person name="Chen L."/>
            <person name="Cox M."/>
            <person name="Dinkins R.D."/>
            <person name="Florea S."/>
            <person name="Glenn A.E."/>
            <person name="Gordon A."/>
            <person name="Gueldener U."/>
            <person name="Harris D.R."/>
            <person name="Hollin W."/>
            <person name="Jaromczyk J."/>
            <person name="Johnson R.D."/>
            <person name="Khan A.K."/>
            <person name="Leistner E."/>
            <person name="Leuchtmann A."/>
            <person name="Li C."/>
            <person name="Liu J."/>
            <person name="Liu J."/>
            <person name="Liu M."/>
            <person name="Mace W."/>
            <person name="Machado C."/>
            <person name="Nagabhyru P."/>
            <person name="Pan J."/>
            <person name="Schmid J."/>
            <person name="Sugawara K."/>
            <person name="Steiner U."/>
            <person name="Takach J.E."/>
            <person name="Tanaka E."/>
            <person name="Webb J.S."/>
            <person name="Wilson E.V."/>
            <person name="Wiseman J.L."/>
            <person name="Yoshida R."/>
            <person name="Zeng Z."/>
        </authorList>
    </citation>
    <scope>NUCLEOTIDE SEQUENCE [LARGE SCALE GENOMIC DNA]</scope>
    <source>
        <strain evidence="11 12">20.1</strain>
    </source>
</reference>
<protein>
    <submittedName>
        <fullName evidence="11">ASD-3 ascus development protein 3</fullName>
    </submittedName>
</protein>
<dbReference type="PANTHER" id="PTHR48022">
    <property type="entry name" value="PLASTIDIC GLUCOSE TRANSPORTER 4"/>
    <property type="match status" value="1"/>
</dbReference>
<keyword evidence="6 9" id="KW-0472">Membrane</keyword>
<feature type="domain" description="Major facilitator superfamily (MFS) profile" evidence="10">
    <location>
        <begin position="19"/>
        <end position="467"/>
    </location>
</feature>
<evidence type="ECO:0000256" key="6">
    <source>
        <dbReference type="ARBA" id="ARBA00023136"/>
    </source>
</evidence>
<dbReference type="AlphaFoldDB" id="M1W2I1"/>
<feature type="transmembrane region" description="Helical" evidence="9">
    <location>
        <begin position="150"/>
        <end position="172"/>
    </location>
</feature>
<dbReference type="GO" id="GO:0016020">
    <property type="term" value="C:membrane"/>
    <property type="evidence" value="ECO:0007669"/>
    <property type="project" value="UniProtKB-SubCell"/>
</dbReference>
<feature type="transmembrane region" description="Helical" evidence="9">
    <location>
        <begin position="88"/>
        <end position="109"/>
    </location>
</feature>
<dbReference type="InterPro" id="IPR020846">
    <property type="entry name" value="MFS_dom"/>
</dbReference>
<accession>M1W2I1</accession>
<evidence type="ECO:0000256" key="9">
    <source>
        <dbReference type="SAM" id="Phobius"/>
    </source>
</evidence>
<name>M1W2I1_CLAP2</name>
<dbReference type="PRINTS" id="PR00171">
    <property type="entry name" value="SUGRTRNSPORT"/>
</dbReference>
<dbReference type="OrthoDB" id="6612291at2759"/>
<evidence type="ECO:0000256" key="3">
    <source>
        <dbReference type="ARBA" id="ARBA00022448"/>
    </source>
</evidence>
<keyword evidence="12" id="KW-1185">Reference proteome</keyword>
<feature type="transmembrane region" description="Helical" evidence="9">
    <location>
        <begin position="115"/>
        <end position="138"/>
    </location>
</feature>
<keyword evidence="3 7" id="KW-0813">Transport</keyword>
<feature type="transmembrane region" description="Helical" evidence="9">
    <location>
        <begin position="445"/>
        <end position="463"/>
    </location>
</feature>
<comment type="caution">
    <text evidence="11">The sequence shown here is derived from an EMBL/GenBank/DDBJ whole genome shotgun (WGS) entry which is preliminary data.</text>
</comment>
<evidence type="ECO:0000256" key="7">
    <source>
        <dbReference type="RuleBase" id="RU003346"/>
    </source>
</evidence>
<gene>
    <name evidence="11" type="ORF">CPUR_05741</name>
</gene>
<sequence>MKLTLPNPLPKGTQRLYILCTHLAIGASLWGYNIGILTSILVHPGWRAVLGNPPPSTRGLVTGIYYLGTLMSYLLVAHPLADYFGRRHAAGIGALAICVGSVVMALAGGEEALEFMLWGRVICGMGVGVVSTSVPLYQSEVSPARERGKFVTLNHVGFIAGMAAGLWIGYGMTFWTSSEAGKYWGWRVSILIQLFPAFIFVIGLPFLPDTPRWLIQKGQTERASCVLHALRQGTTSPDLITRELHAISSAVGSLPRSYRQSFLDPSLYLFRNRSLFARLWRAFLLQFMAQMCGAAAMKYYLPTLLEALGLEYRLALMAGAVEMTTKIGMTIVEMWVIDRFGRTGCLMVGSMVMGVAMMINGFLPLLFPGNVNKLADSICVAFIFIYAMGYSFGLGPAVWVYSSEIFPTTERARGLNLAASGGSIGSILVSQIWPVGKEKLGSGVYLVFMVINFLCIPIIWSWYPETKGRALEEMDSLFGKKPSARHHSDVVTAESTSVNRHRGGDVAPLTPGAGEEVEAEPEPEEAEHEHEPLLSVRGINHGTI</sequence>
<dbReference type="PROSITE" id="PS00217">
    <property type="entry name" value="SUGAR_TRANSPORT_2"/>
    <property type="match status" value="1"/>
</dbReference>
<dbReference type="EMBL" id="CAGA01000035">
    <property type="protein sequence ID" value="CCE31886.1"/>
    <property type="molecule type" value="Genomic_DNA"/>
</dbReference>
<evidence type="ECO:0000256" key="4">
    <source>
        <dbReference type="ARBA" id="ARBA00022692"/>
    </source>
</evidence>
<evidence type="ECO:0000256" key="1">
    <source>
        <dbReference type="ARBA" id="ARBA00004141"/>
    </source>
</evidence>
<proteinExistence type="inferred from homology"/>
<organism evidence="11 12">
    <name type="scientific">Claviceps purpurea (strain 20.1)</name>
    <name type="common">Ergot fungus</name>
    <name type="synonym">Sphacelia segetum</name>
    <dbReference type="NCBI Taxonomy" id="1111077"/>
    <lineage>
        <taxon>Eukaryota</taxon>
        <taxon>Fungi</taxon>
        <taxon>Dikarya</taxon>
        <taxon>Ascomycota</taxon>
        <taxon>Pezizomycotina</taxon>
        <taxon>Sordariomycetes</taxon>
        <taxon>Hypocreomycetidae</taxon>
        <taxon>Hypocreales</taxon>
        <taxon>Clavicipitaceae</taxon>
        <taxon>Claviceps</taxon>
    </lineage>
</organism>
<dbReference type="FunFam" id="1.20.1250.20:FF:000134">
    <property type="entry name" value="MFS sugar transporter protein"/>
    <property type="match status" value="1"/>
</dbReference>
<comment type="similarity">
    <text evidence="2 7">Belongs to the major facilitator superfamily. Sugar transporter (TC 2.A.1.1) family.</text>
</comment>
<dbReference type="InterPro" id="IPR005828">
    <property type="entry name" value="MFS_sugar_transport-like"/>
</dbReference>
<dbReference type="GO" id="GO:0005351">
    <property type="term" value="F:carbohydrate:proton symporter activity"/>
    <property type="evidence" value="ECO:0007669"/>
    <property type="project" value="TreeGrafter"/>
</dbReference>
<keyword evidence="4 9" id="KW-0812">Transmembrane</keyword>
<feature type="transmembrane region" description="Helical" evidence="9">
    <location>
        <begin position="312"/>
        <end position="332"/>
    </location>
</feature>
<evidence type="ECO:0000256" key="5">
    <source>
        <dbReference type="ARBA" id="ARBA00022989"/>
    </source>
</evidence>
<evidence type="ECO:0000256" key="8">
    <source>
        <dbReference type="SAM" id="MobiDB-lite"/>
    </source>
</evidence>
<feature type="compositionally biased region" description="Acidic residues" evidence="8">
    <location>
        <begin position="515"/>
        <end position="526"/>
    </location>
</feature>
<dbReference type="eggNOG" id="KOG0254">
    <property type="taxonomic scope" value="Eukaryota"/>
</dbReference>
<dbReference type="Proteomes" id="UP000016801">
    <property type="component" value="Unassembled WGS sequence"/>
</dbReference>
<dbReference type="SUPFAM" id="SSF103473">
    <property type="entry name" value="MFS general substrate transporter"/>
    <property type="match status" value="1"/>
</dbReference>
<feature type="transmembrane region" description="Helical" evidence="9">
    <location>
        <begin position="344"/>
        <end position="367"/>
    </location>
</feature>
<feature type="transmembrane region" description="Helical" evidence="9">
    <location>
        <begin position="63"/>
        <end position="81"/>
    </location>
</feature>
<dbReference type="InterPro" id="IPR050360">
    <property type="entry name" value="MFS_Sugar_Transporters"/>
</dbReference>
<evidence type="ECO:0000259" key="10">
    <source>
        <dbReference type="PROSITE" id="PS50850"/>
    </source>
</evidence>
<feature type="transmembrane region" description="Helical" evidence="9">
    <location>
        <begin position="16"/>
        <end position="43"/>
    </location>
</feature>
<dbReference type="Gene3D" id="1.20.1250.20">
    <property type="entry name" value="MFS general substrate transporter like domains"/>
    <property type="match status" value="1"/>
</dbReference>
<comment type="subcellular location">
    <subcellularLocation>
        <location evidence="1">Membrane</location>
        <topology evidence="1">Multi-pass membrane protein</topology>
    </subcellularLocation>
</comment>
<dbReference type="STRING" id="1111077.M1W2I1"/>
<evidence type="ECO:0000313" key="12">
    <source>
        <dbReference type="Proteomes" id="UP000016801"/>
    </source>
</evidence>
<feature type="transmembrane region" description="Helical" evidence="9">
    <location>
        <begin position="184"/>
        <end position="207"/>
    </location>
</feature>
<evidence type="ECO:0000313" key="11">
    <source>
        <dbReference type="EMBL" id="CCE31886.1"/>
    </source>
</evidence>
<keyword evidence="5 9" id="KW-1133">Transmembrane helix</keyword>
<feature type="region of interest" description="Disordered" evidence="8">
    <location>
        <begin position="481"/>
        <end position="544"/>
    </location>
</feature>
<feature type="transmembrane region" description="Helical" evidence="9">
    <location>
        <begin position="379"/>
        <end position="402"/>
    </location>
</feature>
<dbReference type="PROSITE" id="PS50850">
    <property type="entry name" value="MFS"/>
    <property type="match status" value="1"/>
</dbReference>
<dbReference type="NCBIfam" id="TIGR00879">
    <property type="entry name" value="SP"/>
    <property type="match status" value="1"/>
</dbReference>
<dbReference type="Pfam" id="PF00083">
    <property type="entry name" value="Sugar_tr"/>
    <property type="match status" value="1"/>
</dbReference>